<keyword evidence="3" id="KW-0238">DNA-binding</keyword>
<dbReference type="GO" id="GO:0000150">
    <property type="term" value="F:DNA strand exchange activity"/>
    <property type="evidence" value="ECO:0007669"/>
    <property type="project" value="InterPro"/>
</dbReference>
<dbReference type="PROSITE" id="PS00397">
    <property type="entry name" value="RECOMBINASES_1"/>
    <property type="match status" value="1"/>
</dbReference>
<sequence length="191" mass="20245">MALIGYARVSTAEQDTALQTDALRKAGCERVFEDTASGAKSDRPGLAATLAYLRDGDVLAVWRLDRLGRSLPHLIETIGALEARGVGFRSLTESIDTTTPGGRLIFHVFGALGQFERDLIRERTKAGLCAAAARGRKGGRKPVMTADKLQRAREHIANGLNVREAAARLKVGKTALYAALQAAGSGSAADS</sequence>
<evidence type="ECO:0000256" key="2">
    <source>
        <dbReference type="ARBA" id="ARBA00022908"/>
    </source>
</evidence>
<dbReference type="InterPro" id="IPR009057">
    <property type="entry name" value="Homeodomain-like_sf"/>
</dbReference>
<dbReference type="SUPFAM" id="SSF46689">
    <property type="entry name" value="Homeodomain-like"/>
    <property type="match status" value="1"/>
</dbReference>
<keyword evidence="4" id="KW-0233">DNA recombination</keyword>
<keyword evidence="2" id="KW-0229">DNA integration</keyword>
<organism evidence="6">
    <name type="scientific">mine drainage metagenome</name>
    <dbReference type="NCBI Taxonomy" id="410659"/>
    <lineage>
        <taxon>unclassified sequences</taxon>
        <taxon>metagenomes</taxon>
        <taxon>ecological metagenomes</taxon>
    </lineage>
</organism>
<dbReference type="Pfam" id="PF00239">
    <property type="entry name" value="Resolvase"/>
    <property type="match status" value="1"/>
</dbReference>
<dbReference type="PANTHER" id="PTHR30461">
    <property type="entry name" value="DNA-INVERTASE FROM LAMBDOID PROPHAGE"/>
    <property type="match status" value="1"/>
</dbReference>
<protein>
    <submittedName>
        <fullName evidence="6">Site-specific DNA recombinase e14 prophage</fullName>
    </submittedName>
</protein>
<evidence type="ECO:0000259" key="5">
    <source>
        <dbReference type="PROSITE" id="PS51736"/>
    </source>
</evidence>
<dbReference type="PROSITE" id="PS51736">
    <property type="entry name" value="RECOMBINASES_3"/>
    <property type="match status" value="1"/>
</dbReference>
<dbReference type="SUPFAM" id="SSF53041">
    <property type="entry name" value="Resolvase-like"/>
    <property type="match status" value="1"/>
</dbReference>
<evidence type="ECO:0000313" key="6">
    <source>
        <dbReference type="EMBL" id="CBI06583.1"/>
    </source>
</evidence>
<dbReference type="Gene3D" id="3.40.50.1390">
    <property type="entry name" value="Resolvase, N-terminal catalytic domain"/>
    <property type="match status" value="1"/>
</dbReference>
<dbReference type="GO" id="GO:0015074">
    <property type="term" value="P:DNA integration"/>
    <property type="evidence" value="ECO:0007669"/>
    <property type="project" value="UniProtKB-KW"/>
</dbReference>
<name>E6QH69_9ZZZZ</name>
<evidence type="ECO:0000256" key="3">
    <source>
        <dbReference type="ARBA" id="ARBA00023125"/>
    </source>
</evidence>
<comment type="similarity">
    <text evidence="1">Belongs to the site-specific recombinase resolvase family.</text>
</comment>
<accession>E6QH69</accession>
<dbReference type="EMBL" id="CABP01000190">
    <property type="protein sequence ID" value="CBI06583.1"/>
    <property type="molecule type" value="Genomic_DNA"/>
</dbReference>
<dbReference type="GO" id="GO:0003677">
    <property type="term" value="F:DNA binding"/>
    <property type="evidence" value="ECO:0007669"/>
    <property type="project" value="UniProtKB-KW"/>
</dbReference>
<dbReference type="InterPro" id="IPR050639">
    <property type="entry name" value="SSR_resolvase"/>
</dbReference>
<feature type="domain" description="Resolvase/invertase-type recombinase catalytic" evidence="5">
    <location>
        <begin position="2"/>
        <end position="135"/>
    </location>
</feature>
<dbReference type="CDD" id="cd03768">
    <property type="entry name" value="SR_ResInv"/>
    <property type="match status" value="1"/>
</dbReference>
<gene>
    <name evidence="6" type="primary">pin</name>
    <name evidence="6" type="ORF">CARN5_3183</name>
</gene>
<dbReference type="FunFam" id="3.40.50.1390:FF:000001">
    <property type="entry name" value="DNA recombinase"/>
    <property type="match status" value="1"/>
</dbReference>
<dbReference type="InterPro" id="IPR006119">
    <property type="entry name" value="Resolv_N"/>
</dbReference>
<comment type="caution">
    <text evidence="6">The sequence shown here is derived from an EMBL/GenBank/DDBJ whole genome shotgun (WGS) entry which is preliminary data.</text>
</comment>
<dbReference type="InterPro" id="IPR006118">
    <property type="entry name" value="Recombinase_CS"/>
</dbReference>
<evidence type="ECO:0000256" key="1">
    <source>
        <dbReference type="ARBA" id="ARBA00009913"/>
    </source>
</evidence>
<evidence type="ECO:0000256" key="4">
    <source>
        <dbReference type="ARBA" id="ARBA00023172"/>
    </source>
</evidence>
<dbReference type="SMART" id="SM00857">
    <property type="entry name" value="Resolvase"/>
    <property type="match status" value="1"/>
</dbReference>
<reference evidence="6" key="1">
    <citation type="submission" date="2009-10" db="EMBL/GenBank/DDBJ databases">
        <title>Diversity of trophic interactions inside an arsenic-rich microbial ecosystem.</title>
        <authorList>
            <person name="Bertin P.N."/>
            <person name="Heinrich-Salmeron A."/>
            <person name="Pelletier E."/>
            <person name="Goulhen-Chollet F."/>
            <person name="Arsene-Ploetze F."/>
            <person name="Gallien S."/>
            <person name="Calteau A."/>
            <person name="Vallenet D."/>
            <person name="Casiot C."/>
            <person name="Chane-Woon-Ming B."/>
            <person name="Giloteaux L."/>
            <person name="Barakat M."/>
            <person name="Bonnefoy V."/>
            <person name="Bruneel O."/>
            <person name="Chandler M."/>
            <person name="Cleiss J."/>
            <person name="Duran R."/>
            <person name="Elbaz-Poulichet F."/>
            <person name="Fonknechten N."/>
            <person name="Lauga B."/>
            <person name="Mornico D."/>
            <person name="Ortet P."/>
            <person name="Schaeffer C."/>
            <person name="Siguier P."/>
            <person name="Alexander Thil Smith A."/>
            <person name="Van Dorsselaer A."/>
            <person name="Weissenbach J."/>
            <person name="Medigue C."/>
            <person name="Le Paslier D."/>
        </authorList>
    </citation>
    <scope>NUCLEOTIDE SEQUENCE</scope>
</reference>
<dbReference type="InterPro" id="IPR036162">
    <property type="entry name" value="Resolvase-like_N_sf"/>
</dbReference>
<dbReference type="AlphaFoldDB" id="E6QH69"/>
<proteinExistence type="inferred from homology"/>
<dbReference type="PANTHER" id="PTHR30461:SF2">
    <property type="entry name" value="SERINE RECOMBINASE PINE-RELATED"/>
    <property type="match status" value="1"/>
</dbReference>